<evidence type="ECO:0000313" key="3">
    <source>
        <dbReference type="Proteomes" id="UP000199205"/>
    </source>
</evidence>
<protein>
    <recommendedName>
        <fullName evidence="4">Pyridoxamine 5'-phosphate oxidase family protein</fullName>
    </recommendedName>
</protein>
<feature type="region of interest" description="Disordered" evidence="1">
    <location>
        <begin position="1"/>
        <end position="28"/>
    </location>
</feature>
<evidence type="ECO:0000313" key="2">
    <source>
        <dbReference type="EMBL" id="SCB16990.1"/>
    </source>
</evidence>
<name>A0A1C3UNA5_9HYPH</name>
<reference evidence="3" key="1">
    <citation type="submission" date="2016-08" db="EMBL/GenBank/DDBJ databases">
        <authorList>
            <person name="Varghese N."/>
            <person name="Submissions Spin"/>
        </authorList>
    </citation>
    <scope>NUCLEOTIDE SEQUENCE [LARGE SCALE GENOMIC DNA]</scope>
    <source>
        <strain evidence="3">P1-7</strain>
    </source>
</reference>
<dbReference type="SUPFAM" id="SSF50475">
    <property type="entry name" value="FMN-binding split barrel"/>
    <property type="match status" value="1"/>
</dbReference>
<feature type="compositionally biased region" description="Basic residues" evidence="1">
    <location>
        <begin position="19"/>
        <end position="28"/>
    </location>
</feature>
<dbReference type="Pfam" id="PF12900">
    <property type="entry name" value="Pyridox_ox_2"/>
    <property type="match status" value="1"/>
</dbReference>
<organism evidence="2 3">
    <name type="scientific">Rhizobium lusitanum</name>
    <dbReference type="NCBI Taxonomy" id="293958"/>
    <lineage>
        <taxon>Bacteria</taxon>
        <taxon>Pseudomonadati</taxon>
        <taxon>Pseudomonadota</taxon>
        <taxon>Alphaproteobacteria</taxon>
        <taxon>Hyphomicrobiales</taxon>
        <taxon>Rhizobiaceae</taxon>
        <taxon>Rhizobium/Agrobacterium group</taxon>
        <taxon>Rhizobium</taxon>
    </lineage>
</organism>
<gene>
    <name evidence="2" type="ORF">GA0061101_10325</name>
</gene>
<evidence type="ECO:0000256" key="1">
    <source>
        <dbReference type="SAM" id="MobiDB-lite"/>
    </source>
</evidence>
<dbReference type="InterPro" id="IPR012349">
    <property type="entry name" value="Split_barrel_FMN-bd"/>
</dbReference>
<dbReference type="Gene3D" id="2.30.110.10">
    <property type="entry name" value="Electron Transport, Fmn-binding Protein, Chain A"/>
    <property type="match status" value="1"/>
</dbReference>
<dbReference type="OrthoDB" id="116031at2"/>
<dbReference type="RefSeq" id="WP_092573283.1">
    <property type="nucleotide sequence ID" value="NZ_FMAF01000003.1"/>
</dbReference>
<accession>A0A1C3UNA5</accession>
<dbReference type="AlphaFoldDB" id="A0A1C3UNA5"/>
<dbReference type="EMBL" id="FMAF01000003">
    <property type="protein sequence ID" value="SCB16990.1"/>
    <property type="molecule type" value="Genomic_DNA"/>
</dbReference>
<sequence>MADHYPPATEDYPTTERSRVRRSPRRGSHARAEVHAILDASPLCHVGYVIDGAPYVTPTLQWREGEYVYWHGSAASRFLRAAEDMPVCVTCSIMDGYVLGRSAFNHSVNYRSAMVFGTARLVDDVEEKADALRRLIEDLFPGRWDSLRPMTGQEAKATSVLRMKIDEATAKVRNGPPGDIDEADYPVWAGVLPIRSQLAPAQAAPGMPDGIALPQSLSDLIGSGRIR</sequence>
<dbReference type="InterPro" id="IPR024747">
    <property type="entry name" value="Pyridox_Oxase-rel"/>
</dbReference>
<dbReference type="PANTHER" id="PTHR34071:SF2">
    <property type="entry name" value="FLAVIN-NUCLEOTIDE-BINDING PROTEIN"/>
    <property type="match status" value="1"/>
</dbReference>
<dbReference type="Proteomes" id="UP000199205">
    <property type="component" value="Unassembled WGS sequence"/>
</dbReference>
<evidence type="ECO:0008006" key="4">
    <source>
        <dbReference type="Google" id="ProtNLM"/>
    </source>
</evidence>
<proteinExistence type="predicted"/>
<dbReference type="PANTHER" id="PTHR34071">
    <property type="entry name" value="5-NITROIMIDAZOLE ANTIBIOTICS RESISTANCE PROTEIN, NIMA-FAMILY-RELATED PROTEIN-RELATED"/>
    <property type="match status" value="1"/>
</dbReference>